<proteinExistence type="predicted"/>
<keyword evidence="1" id="KW-0812">Transmembrane</keyword>
<dbReference type="EMBL" id="VUMH01000002">
    <property type="protein sequence ID" value="MSS27142.1"/>
    <property type="molecule type" value="Genomic_DNA"/>
</dbReference>
<comment type="caution">
    <text evidence="2">The sequence shown here is derived from an EMBL/GenBank/DDBJ whole genome shotgun (WGS) entry which is preliminary data.</text>
</comment>
<dbReference type="RefSeq" id="WP_154509214.1">
    <property type="nucleotide sequence ID" value="NZ_VUMH01000002.1"/>
</dbReference>
<reference evidence="2 3" key="1">
    <citation type="submission" date="2019-09" db="EMBL/GenBank/DDBJ databases">
        <title>In-depth cultivation of the pig gut microbiome towards novel bacterial diversity and tailored functional studies.</title>
        <authorList>
            <person name="Wylensek D."/>
            <person name="Hitch T.C.A."/>
            <person name="Clavel T."/>
        </authorList>
    </citation>
    <scope>NUCLEOTIDE SEQUENCE [LARGE SCALE GENOMIC DNA]</scope>
    <source>
        <strain evidence="2 3">PG-178-WT-4</strain>
    </source>
</reference>
<dbReference type="GO" id="GO:0016787">
    <property type="term" value="F:hydrolase activity"/>
    <property type="evidence" value="ECO:0007669"/>
    <property type="project" value="UniProtKB-KW"/>
</dbReference>
<evidence type="ECO:0000256" key="1">
    <source>
        <dbReference type="SAM" id="Phobius"/>
    </source>
</evidence>
<organism evidence="2 3">
    <name type="scientific">Desulfovibrio porci</name>
    <dbReference type="NCBI Taxonomy" id="2605782"/>
    <lineage>
        <taxon>Bacteria</taxon>
        <taxon>Pseudomonadati</taxon>
        <taxon>Thermodesulfobacteriota</taxon>
        <taxon>Desulfovibrionia</taxon>
        <taxon>Desulfovibrionales</taxon>
        <taxon>Desulfovibrionaceae</taxon>
        <taxon>Desulfovibrio</taxon>
    </lineage>
</organism>
<keyword evidence="2" id="KW-0378">Hydrolase</keyword>
<sequence>MDPVTHAASGAVAMLALPSRPVTRWAVPLAALASASPDLDIVFASTPLQFLLLHRGITHSLAAMPVLGLLLALCCYPLWRASTPGRWSFGKVWLLTCAMVLMHIWLDVVTTYGTMIFLPFSHERVRLNGVFIIDLLLTLPLLWAVWRWRRRRGLMLLALAWVFVYPALGVGLNARHAAQAEARLQAENRQVSHLTVLPDAFAPFFWRVLFEEQSQDGMRVREQSLDALGRPRAPETSHQAAPVAQVTALSRQSVTCESFFQFTLLPVVSPLRAGDAPETPPGVQDAQALLFYDLRFGSGLAFVRRLMALRPHADIPFQLMVETAPAEAAPGAANGEPRLLRERLRFSDSKRDSHWQRPRAPRPPTLAEWLVGLR</sequence>
<dbReference type="PANTHER" id="PTHR40031">
    <property type="entry name" value="HYPOTHETICAL MEMBRANE SPANNING PROTEIN"/>
    <property type="match status" value="1"/>
</dbReference>
<dbReference type="Pfam" id="PF04307">
    <property type="entry name" value="YdjM"/>
    <property type="match status" value="1"/>
</dbReference>
<feature type="transmembrane region" description="Helical" evidence="1">
    <location>
        <begin position="91"/>
        <end position="113"/>
    </location>
</feature>
<dbReference type="Proteomes" id="UP000477488">
    <property type="component" value="Unassembled WGS sequence"/>
</dbReference>
<accession>A0A6L5XJ52</accession>
<dbReference type="AlphaFoldDB" id="A0A6L5XJ52"/>
<dbReference type="InterPro" id="IPR053170">
    <property type="entry name" value="Transcription_regulator"/>
</dbReference>
<keyword evidence="1" id="KW-0472">Membrane</keyword>
<gene>
    <name evidence="2" type="ORF">FYJ44_03585</name>
</gene>
<dbReference type="InterPro" id="IPR007404">
    <property type="entry name" value="YdjM-like"/>
</dbReference>
<feature type="transmembrane region" description="Helical" evidence="1">
    <location>
        <begin position="153"/>
        <end position="172"/>
    </location>
</feature>
<feature type="transmembrane region" description="Helical" evidence="1">
    <location>
        <begin position="59"/>
        <end position="79"/>
    </location>
</feature>
<feature type="transmembrane region" description="Helical" evidence="1">
    <location>
        <begin position="125"/>
        <end position="146"/>
    </location>
</feature>
<dbReference type="PANTHER" id="PTHR40031:SF1">
    <property type="entry name" value="MEMBRANE-BOUND METAL-DEPENDENT HYDROLASE"/>
    <property type="match status" value="1"/>
</dbReference>
<protein>
    <submittedName>
        <fullName evidence="2">Metal-dependent hydrolase</fullName>
    </submittedName>
</protein>
<name>A0A6L5XJ52_9BACT</name>
<keyword evidence="3" id="KW-1185">Reference proteome</keyword>
<evidence type="ECO:0000313" key="3">
    <source>
        <dbReference type="Proteomes" id="UP000477488"/>
    </source>
</evidence>
<evidence type="ECO:0000313" key="2">
    <source>
        <dbReference type="EMBL" id="MSS27142.1"/>
    </source>
</evidence>
<keyword evidence="1" id="KW-1133">Transmembrane helix</keyword>